<feature type="domain" description="LysM" evidence="1">
    <location>
        <begin position="67"/>
        <end position="112"/>
    </location>
</feature>
<dbReference type="InterPro" id="IPR018392">
    <property type="entry name" value="LysM"/>
</dbReference>
<feature type="domain" description="LysM" evidence="1">
    <location>
        <begin position="115"/>
        <end position="162"/>
    </location>
</feature>
<dbReference type="SUPFAM" id="SSF54106">
    <property type="entry name" value="LysM domain"/>
    <property type="match status" value="3"/>
</dbReference>
<name>A0ABP3JDA8_9BACI</name>
<dbReference type="InterPro" id="IPR018911">
    <property type="entry name" value="Gmad2_Ig-like_dom"/>
</dbReference>
<reference evidence="3" key="1">
    <citation type="journal article" date="2019" name="Int. J. Syst. Evol. Microbiol.">
        <title>The Global Catalogue of Microorganisms (GCM) 10K type strain sequencing project: providing services to taxonomists for standard genome sequencing and annotation.</title>
        <authorList>
            <consortium name="The Broad Institute Genomics Platform"/>
            <consortium name="The Broad Institute Genome Sequencing Center for Infectious Disease"/>
            <person name="Wu L."/>
            <person name="Ma J."/>
        </authorList>
    </citation>
    <scope>NUCLEOTIDE SEQUENCE [LARGE SCALE GENOMIC DNA]</scope>
    <source>
        <strain evidence="3">JCM 14193</strain>
    </source>
</reference>
<evidence type="ECO:0000259" key="1">
    <source>
        <dbReference type="PROSITE" id="PS51782"/>
    </source>
</evidence>
<keyword evidence="3" id="KW-1185">Reference proteome</keyword>
<comment type="caution">
    <text evidence="2">The sequence shown here is derived from an EMBL/GenBank/DDBJ whole genome shotgun (WGS) entry which is preliminary data.</text>
</comment>
<evidence type="ECO:0000313" key="3">
    <source>
        <dbReference type="Proteomes" id="UP001500740"/>
    </source>
</evidence>
<dbReference type="PROSITE" id="PS51782">
    <property type="entry name" value="LYSM"/>
    <property type="match status" value="3"/>
</dbReference>
<dbReference type="CDD" id="cd00118">
    <property type="entry name" value="LysM"/>
    <property type="match status" value="2"/>
</dbReference>
<dbReference type="PANTHER" id="PTHR33734:SF22">
    <property type="entry name" value="MEMBRANE-BOUND LYTIC MUREIN TRANSGLYCOSYLASE D"/>
    <property type="match status" value="1"/>
</dbReference>
<sequence>MTIRRGTHIIHTVRPGDSVYQLSQRYGSDVDSIVEANALYPPFTDLYMMEPGQVIVIPKTLLTETETLYVVQYGDTISYLSNRFSLEPELLIGINRTIHNPDYMDVNQQILLPVFIYEVEPGDTLADISQRTGIPIDNILQANMNRFGISADTIYEGVRIIIPLSMSENIVVTLPLPGTIIRDGALLEGFARTFEANVLYRLIDSNETVVIEESFTTARYAAPSYSQFLDNLEFDQEPTSSLGELQVYSRSAQDGSIQDLVRVRVWFSS</sequence>
<organism evidence="2 3">
    <name type="scientific">Alkalibacillus silvisoli</name>
    <dbReference type="NCBI Taxonomy" id="392823"/>
    <lineage>
        <taxon>Bacteria</taxon>
        <taxon>Bacillati</taxon>
        <taxon>Bacillota</taxon>
        <taxon>Bacilli</taxon>
        <taxon>Bacillales</taxon>
        <taxon>Bacillaceae</taxon>
        <taxon>Alkalibacillus</taxon>
    </lineage>
</organism>
<dbReference type="Gene3D" id="3.10.350.10">
    <property type="entry name" value="LysM domain"/>
    <property type="match status" value="3"/>
</dbReference>
<dbReference type="EMBL" id="BAAACZ010000002">
    <property type="protein sequence ID" value="GAA0450157.1"/>
    <property type="molecule type" value="Genomic_DNA"/>
</dbReference>
<gene>
    <name evidence="2" type="ORF">GCM10008935_00710</name>
</gene>
<dbReference type="PANTHER" id="PTHR33734">
    <property type="entry name" value="LYSM DOMAIN-CONTAINING GPI-ANCHORED PROTEIN 2"/>
    <property type="match status" value="1"/>
</dbReference>
<dbReference type="RefSeq" id="WP_343780936.1">
    <property type="nucleotide sequence ID" value="NZ_BAAACZ010000002.1"/>
</dbReference>
<dbReference type="SMART" id="SM00257">
    <property type="entry name" value="LysM"/>
    <property type="match status" value="3"/>
</dbReference>
<accession>A0ABP3JDA8</accession>
<protein>
    <recommendedName>
        <fullName evidence="1">LysM domain-containing protein</fullName>
    </recommendedName>
</protein>
<evidence type="ECO:0000313" key="2">
    <source>
        <dbReference type="EMBL" id="GAA0450157.1"/>
    </source>
</evidence>
<proteinExistence type="predicted"/>
<dbReference type="Proteomes" id="UP001500740">
    <property type="component" value="Unassembled WGS sequence"/>
</dbReference>
<dbReference type="Pfam" id="PF10648">
    <property type="entry name" value="Gmad2"/>
    <property type="match status" value="1"/>
</dbReference>
<feature type="domain" description="LysM" evidence="1">
    <location>
        <begin position="9"/>
        <end position="57"/>
    </location>
</feature>
<dbReference type="InterPro" id="IPR036779">
    <property type="entry name" value="LysM_dom_sf"/>
</dbReference>
<dbReference type="Pfam" id="PF01476">
    <property type="entry name" value="LysM"/>
    <property type="match status" value="3"/>
</dbReference>